<accession>A0A1N7J6A8</accession>
<dbReference type="OrthoDB" id="1339001at2"/>
<reference evidence="2" key="1">
    <citation type="submission" date="2017-01" db="EMBL/GenBank/DDBJ databases">
        <authorList>
            <person name="Varghese N."/>
            <person name="Submissions S."/>
        </authorList>
    </citation>
    <scope>NUCLEOTIDE SEQUENCE [LARGE SCALE GENOMIC DNA]</scope>
    <source>
        <strain evidence="2">DSM 23145</strain>
    </source>
</reference>
<dbReference type="Proteomes" id="UP000185839">
    <property type="component" value="Unassembled WGS sequence"/>
</dbReference>
<dbReference type="AlphaFoldDB" id="A0A1N7J6A8"/>
<organism evidence="1 2">
    <name type="scientific">Kaistella chaponensis</name>
    <dbReference type="NCBI Taxonomy" id="713588"/>
    <lineage>
        <taxon>Bacteria</taxon>
        <taxon>Pseudomonadati</taxon>
        <taxon>Bacteroidota</taxon>
        <taxon>Flavobacteriia</taxon>
        <taxon>Flavobacteriales</taxon>
        <taxon>Weeksellaceae</taxon>
        <taxon>Chryseobacterium group</taxon>
        <taxon>Kaistella</taxon>
    </lineage>
</organism>
<evidence type="ECO:0008006" key="3">
    <source>
        <dbReference type="Google" id="ProtNLM"/>
    </source>
</evidence>
<evidence type="ECO:0000313" key="2">
    <source>
        <dbReference type="Proteomes" id="UP000185839"/>
    </source>
</evidence>
<dbReference type="STRING" id="713588.SAMN05421789_101158"/>
<name>A0A1N7J6A8_9FLAO</name>
<dbReference type="EMBL" id="FTOI01000001">
    <property type="protein sequence ID" value="SIS44797.1"/>
    <property type="molecule type" value="Genomic_DNA"/>
</dbReference>
<sequence>MKIEIYTRSMNWKLYKLSSKTVTLPFKKNRCRFTSADGYFYQNIMKSSADIILNIDEDAFVTDNKRLKDLLEFFIDNDYVNCGVPDGGVMDIRKHNPLVTNPFFNIMNVKKIREQFSIENINKNYTVHHPQYENFTPNHLLKSKYEYDFFEPYVPFFLWLATNFKTLYLDAVEHEDGLSNKVLDQNGNSFLLHSWYSRFYSKDIFHTERINNLYREATDQEVPTHWTFLDKIIEKNDQFGTKFHPLKSRIMTKLRI</sequence>
<proteinExistence type="predicted"/>
<protein>
    <recommendedName>
        <fullName evidence="3">Glycosyl transferase family 2</fullName>
    </recommendedName>
</protein>
<keyword evidence="2" id="KW-1185">Reference proteome</keyword>
<dbReference type="RefSeq" id="WP_076384374.1">
    <property type="nucleotide sequence ID" value="NZ_FTOI01000001.1"/>
</dbReference>
<evidence type="ECO:0000313" key="1">
    <source>
        <dbReference type="EMBL" id="SIS44797.1"/>
    </source>
</evidence>
<gene>
    <name evidence="1" type="ORF">SAMN05421789_101158</name>
</gene>